<dbReference type="InterPro" id="IPR003322">
    <property type="entry name" value="B_retro_matrix"/>
</dbReference>
<keyword evidence="3" id="KW-0479">Metal-binding</keyword>
<feature type="compositionally biased region" description="Acidic residues" evidence="7">
    <location>
        <begin position="359"/>
        <end position="373"/>
    </location>
</feature>
<dbReference type="Pfam" id="PF02337">
    <property type="entry name" value="Gag_p10"/>
    <property type="match status" value="1"/>
</dbReference>
<dbReference type="SUPFAM" id="SSF57756">
    <property type="entry name" value="Retrovirus zinc finger-like domains"/>
    <property type="match status" value="1"/>
</dbReference>
<feature type="compositionally biased region" description="Acidic residues" evidence="7">
    <location>
        <begin position="343"/>
        <end position="352"/>
    </location>
</feature>
<keyword evidence="4 6" id="KW-0863">Zinc-finger</keyword>
<dbReference type="InterPro" id="IPR008919">
    <property type="entry name" value="Retrov_capsid_N"/>
</dbReference>
<dbReference type="SUPFAM" id="SSF47353">
    <property type="entry name" value="Retrovirus capsid dimerization domain-like"/>
    <property type="match status" value="1"/>
</dbReference>
<keyword evidence="5" id="KW-0862">Zinc</keyword>
<evidence type="ECO:0000256" key="4">
    <source>
        <dbReference type="ARBA" id="ARBA00022771"/>
    </source>
</evidence>
<dbReference type="SMART" id="SM00343">
    <property type="entry name" value="ZnF_C2HC"/>
    <property type="match status" value="2"/>
</dbReference>
<feature type="compositionally biased region" description="Low complexity" evidence="7">
    <location>
        <begin position="117"/>
        <end position="138"/>
    </location>
</feature>
<dbReference type="SUPFAM" id="SSF47836">
    <property type="entry name" value="Retroviral matrix proteins"/>
    <property type="match status" value="1"/>
</dbReference>
<dbReference type="GO" id="GO:0005198">
    <property type="term" value="F:structural molecule activity"/>
    <property type="evidence" value="ECO:0007669"/>
    <property type="project" value="InterPro"/>
</dbReference>
<evidence type="ECO:0000256" key="1">
    <source>
        <dbReference type="ARBA" id="ARBA00003230"/>
    </source>
</evidence>
<dbReference type="Gene3D" id="1.10.150.490">
    <property type="entry name" value="Retroviral GAG p10 protein"/>
    <property type="match status" value="1"/>
</dbReference>
<dbReference type="InterPro" id="IPR036875">
    <property type="entry name" value="Znf_CCHC_sf"/>
</dbReference>
<reference evidence="9" key="1">
    <citation type="submission" date="2021-11" db="EMBL/GenBank/DDBJ databases">
        <authorList>
            <person name="Dai Z."/>
            <person name="Zhang W."/>
        </authorList>
    </citation>
    <scope>NUCLEOTIDE SEQUENCE</scope>
    <source>
        <strain evidence="9">MPERV</strain>
    </source>
</reference>
<dbReference type="PROSITE" id="PS50158">
    <property type="entry name" value="ZF_CCHC"/>
    <property type="match status" value="1"/>
</dbReference>
<accession>A0A8K1WIM1</accession>
<evidence type="ECO:0000259" key="8">
    <source>
        <dbReference type="PROSITE" id="PS50158"/>
    </source>
</evidence>
<comment type="function">
    <text evidence="1">Matrix protein.</text>
</comment>
<dbReference type="GO" id="GO:0016032">
    <property type="term" value="P:viral process"/>
    <property type="evidence" value="ECO:0007669"/>
    <property type="project" value="InterPro"/>
</dbReference>
<dbReference type="Gene3D" id="4.10.60.10">
    <property type="entry name" value="Zinc finger, CCHC-type"/>
    <property type="match status" value="1"/>
</dbReference>
<feature type="region of interest" description="Disordered" evidence="7">
    <location>
        <begin position="687"/>
        <end position="736"/>
    </location>
</feature>
<feature type="region of interest" description="Disordered" evidence="7">
    <location>
        <begin position="304"/>
        <end position="379"/>
    </location>
</feature>
<dbReference type="InterPro" id="IPR010999">
    <property type="entry name" value="Retrovr_matrix"/>
</dbReference>
<dbReference type="GO" id="GO:0003676">
    <property type="term" value="F:nucleic acid binding"/>
    <property type="evidence" value="ECO:0007669"/>
    <property type="project" value="InterPro"/>
</dbReference>
<protein>
    <submittedName>
        <fullName evidence="9">Gag protein</fullName>
    </submittedName>
</protein>
<dbReference type="SUPFAM" id="SSF47943">
    <property type="entry name" value="Retrovirus capsid protein, N-terminal core domain"/>
    <property type="match status" value="1"/>
</dbReference>
<dbReference type="InterPro" id="IPR001878">
    <property type="entry name" value="Znf_CCHC"/>
</dbReference>
<evidence type="ECO:0000256" key="3">
    <source>
        <dbReference type="ARBA" id="ARBA00022723"/>
    </source>
</evidence>
<dbReference type="PANTHER" id="PTHR40389">
    <property type="entry name" value="ENDOGENOUS RETROVIRUS GROUP K MEMBER 24 GAG POLYPROTEIN-RELATED"/>
    <property type="match status" value="1"/>
</dbReference>
<dbReference type="Gene3D" id="1.10.375.10">
    <property type="entry name" value="Human Immunodeficiency Virus Type 1 Capsid Protein"/>
    <property type="match status" value="1"/>
</dbReference>
<dbReference type="GO" id="GO:0008270">
    <property type="term" value="F:zinc ion binding"/>
    <property type="evidence" value="ECO:0007669"/>
    <property type="project" value="UniProtKB-KW"/>
</dbReference>
<dbReference type="Pfam" id="PF00098">
    <property type="entry name" value="zf-CCHC"/>
    <property type="match status" value="1"/>
</dbReference>
<evidence type="ECO:0000256" key="7">
    <source>
        <dbReference type="SAM" id="MobiDB-lite"/>
    </source>
</evidence>
<evidence type="ECO:0000256" key="6">
    <source>
        <dbReference type="PROSITE-ProRule" id="PRU00047"/>
    </source>
</evidence>
<dbReference type="Pfam" id="PF00607">
    <property type="entry name" value="Gag_p24"/>
    <property type="match status" value="1"/>
</dbReference>
<name>A0A8K1WIM1_9RETR</name>
<dbReference type="Gene3D" id="1.10.1200.30">
    <property type="match status" value="1"/>
</dbReference>
<dbReference type="PANTHER" id="PTHR40389:SF3">
    <property type="entry name" value="IGE-BINDING PROTEIN"/>
    <property type="match status" value="1"/>
</dbReference>
<feature type="domain" description="CCHC-type" evidence="8">
    <location>
        <begin position="624"/>
        <end position="638"/>
    </location>
</feature>
<proteinExistence type="predicted"/>
<dbReference type="InterPro" id="IPR050195">
    <property type="entry name" value="Primate_lentivir_Gag_pol-like"/>
</dbReference>
<organism evidence="9">
    <name type="scientific">Retroviridae sp</name>
    <dbReference type="NCBI Taxonomy" id="2681591"/>
    <lineage>
        <taxon>Viruses</taxon>
        <taxon>Riboviria</taxon>
        <taxon>Pararnavirae</taxon>
        <taxon>Artverviricota</taxon>
        <taxon>Revtraviricetes</taxon>
        <taxon>Ortervirales</taxon>
        <taxon>Retroviridae</taxon>
    </lineage>
</organism>
<comment type="function">
    <text evidence="2">Capsid protein.</text>
</comment>
<evidence type="ECO:0000313" key="9">
    <source>
        <dbReference type="EMBL" id="UGO47155.1"/>
    </source>
</evidence>
<evidence type="ECO:0000256" key="5">
    <source>
        <dbReference type="ARBA" id="ARBA00022833"/>
    </source>
</evidence>
<evidence type="ECO:0000256" key="2">
    <source>
        <dbReference type="ARBA" id="ARBA00003374"/>
    </source>
</evidence>
<dbReference type="Pfam" id="PF19317">
    <property type="entry name" value="Gag_p24_C"/>
    <property type="match status" value="1"/>
</dbReference>
<sequence length="736" mass="79890">MGTKLSKEAVFIRDLKSSLRERGVRVKKKDLVKFFIFVDEVCPWFIINGPEIHPKKWQKVGRDLNDYLIKNGPDSVPVSVFSYWGLIRDIVENTDPDKRQLLSVAEYCLRPLSRAASKSSLSSDPPAPKSAKSTSPAKSPSPSPTPSLLGALHDTPPKCCIYPPLPRDSDFVDTQKVFPVVTKSQNGEPLDPGDAAELEDEAAKYHNPDWPLAAPSLNPPSYTPPVLKRASYTPSIRPPNVCAPAFLPPSAPPLPPPAPGPVGPPTSTEDLIAQIVEQRITCHLQKLVVSQPVRPALYSQRGLSKKPLTATKPKKQPKKLLFPVLTRASARSGPTSTTHSPEEGDLESDGEDAPAAQEIESEGEEQAEPEPAEPADGPREFHKIHFKSLKELNAAVKAYGPNAPFTLSVLDSLSRGGHLLPGEWLRIVQAVLTRGQFLTWKADFADRCQTIAAANVKDPHSPTASWTFDKLTGQGRYISETRQQRLPLGLLSQVKDAALGAWISLPASGTANTPLTKITQSSQEDYSEFVSRLLEAAERTLGSAAANDKIVKQLAYENANSACRAVLRGKTRDKTLDEMLRMCRDVDPFTSKVQALLAVGAAVQTPPASYPPSFPRGAPPMRNCFKCGQPGHFARQCPTTAPPPRVGSVPGICPRCHKGRHWAKECRNNPTNPFYSTTNPFTPPFQGNGLRGQPRAPQPIPFQPASGNSLAVALPPSIGPHPGVQDLTSVPPPQQY</sequence>
<dbReference type="InterPro" id="IPR045345">
    <property type="entry name" value="Gag_p24_C"/>
</dbReference>
<dbReference type="InterPro" id="IPR038124">
    <property type="entry name" value="B_retro_matrix_sf"/>
</dbReference>
<feature type="region of interest" description="Disordered" evidence="7">
    <location>
        <begin position="117"/>
        <end position="150"/>
    </location>
</feature>
<dbReference type="EMBL" id="OL519619">
    <property type="protein sequence ID" value="UGO47155.1"/>
    <property type="molecule type" value="Genomic_RNA"/>
</dbReference>
<dbReference type="InterPro" id="IPR008916">
    <property type="entry name" value="Retrov_capsid_C"/>
</dbReference>